<evidence type="ECO:0000313" key="2">
    <source>
        <dbReference type="EMBL" id="SHI89859.1"/>
    </source>
</evidence>
<sequence>MDINTIKIINSNFDFLGDIEDYISFYFVRNFTKAKEFQIVAPIKYIDILKNENIIFITPKKVGIIEEVEVDESKKIITAKGRDLKSIIGIRITVPPAGKAYDEIKATAEEVIKHYVIDNCVTPVDVKRKIEQLQLAPDKKRGPIIAWQSRFKYLDFELEQMCTVAGIGWEVYLDLYSKKFIFDVVEGIDRTKDYNSRVIFSEEFDNITNSTHINNSLSYKTMGYVAGQGEGEDRSVQEVFKTADIGLSRRELFIDARDIENENNLEDRAKAKLAEYDYITSNESTAINSNFIYEKDWDLGDIIILKNSTGESYQRVAEITEVYEGHRKIDIVLGSVIPLPTEKINNQINSIPNSTGSGKMWRPFIDSNGNLTWTLNSSLDIPAVQNIKGPQGNTGSTGPQGVQGTPGIGLNFLWNGTQLGVKREDEVSYKYVELKGTQGIQGKSLEFSWNGTKLGIRVEGQTTYTYVDLKGEKGDQGIQGMQGPQGLPGKDGKDGTQIIKSATQPTGIPIGTVWI</sequence>
<feature type="domain" description="Gp28/Gp37-like" evidence="1">
    <location>
        <begin position="6"/>
        <end position="334"/>
    </location>
</feature>
<evidence type="ECO:0000313" key="3">
    <source>
        <dbReference type="Proteomes" id="UP000184080"/>
    </source>
</evidence>
<dbReference type="Gene3D" id="1.20.5.320">
    <property type="entry name" value="6-Phosphogluconate Dehydrogenase, domain 3"/>
    <property type="match status" value="1"/>
</dbReference>
<evidence type="ECO:0000259" key="1">
    <source>
        <dbReference type="Pfam" id="PF14594"/>
    </source>
</evidence>
<dbReference type="OrthoDB" id="9255846at2"/>
<dbReference type="InterPro" id="IPR029432">
    <property type="entry name" value="Gp28/Gp37-like_dom"/>
</dbReference>
<proteinExistence type="predicted"/>
<dbReference type="Pfam" id="PF14594">
    <property type="entry name" value="Sipho_Gp37"/>
    <property type="match status" value="1"/>
</dbReference>
<dbReference type="RefSeq" id="WP_073005538.1">
    <property type="nucleotide sequence ID" value="NZ_FQZO01000002.1"/>
</dbReference>
<reference evidence="2 3" key="1">
    <citation type="submission" date="2016-11" db="EMBL/GenBank/DDBJ databases">
        <authorList>
            <person name="Jaros S."/>
            <person name="Januszkiewicz K."/>
            <person name="Wedrychowicz H."/>
        </authorList>
    </citation>
    <scope>NUCLEOTIDE SEQUENCE [LARGE SCALE GENOMIC DNA]</scope>
    <source>
        <strain evidence="2 3">DSM 21864</strain>
    </source>
</reference>
<gene>
    <name evidence="2" type="ORF">SAMN05444401_1723</name>
</gene>
<dbReference type="AlphaFoldDB" id="A0A1M6EWU5"/>
<keyword evidence="3" id="KW-1185">Reference proteome</keyword>
<organism evidence="2 3">
    <name type="scientific">Clostridium amylolyticum</name>
    <dbReference type="NCBI Taxonomy" id="1121298"/>
    <lineage>
        <taxon>Bacteria</taxon>
        <taxon>Bacillati</taxon>
        <taxon>Bacillota</taxon>
        <taxon>Clostridia</taxon>
        <taxon>Eubacteriales</taxon>
        <taxon>Clostridiaceae</taxon>
        <taxon>Clostridium</taxon>
    </lineage>
</organism>
<dbReference type="EMBL" id="FQZO01000002">
    <property type="protein sequence ID" value="SHI89859.1"/>
    <property type="molecule type" value="Genomic_DNA"/>
</dbReference>
<dbReference type="STRING" id="1121298.SAMN05444401_1723"/>
<protein>
    <submittedName>
        <fullName evidence="2">Virus ReqiPepy6 Gp37-like protein</fullName>
    </submittedName>
</protein>
<dbReference type="Proteomes" id="UP000184080">
    <property type="component" value="Unassembled WGS sequence"/>
</dbReference>
<name>A0A1M6EWU5_9CLOT</name>
<accession>A0A1M6EWU5</accession>